<dbReference type="EMBL" id="SOZI01000052">
    <property type="protein sequence ID" value="TNY21042.1"/>
    <property type="molecule type" value="Genomic_DNA"/>
</dbReference>
<name>A0A5C5FY00_9BASI</name>
<proteinExistence type="predicted"/>
<organism evidence="2 3">
    <name type="scientific">Rhodotorula diobovata</name>
    <dbReference type="NCBI Taxonomy" id="5288"/>
    <lineage>
        <taxon>Eukaryota</taxon>
        <taxon>Fungi</taxon>
        <taxon>Dikarya</taxon>
        <taxon>Basidiomycota</taxon>
        <taxon>Pucciniomycotina</taxon>
        <taxon>Microbotryomycetes</taxon>
        <taxon>Sporidiobolales</taxon>
        <taxon>Sporidiobolaceae</taxon>
        <taxon>Rhodotorula</taxon>
    </lineage>
</organism>
<feature type="region of interest" description="Disordered" evidence="1">
    <location>
        <begin position="138"/>
        <end position="210"/>
    </location>
</feature>
<evidence type="ECO:0000313" key="2">
    <source>
        <dbReference type="EMBL" id="TNY21042.1"/>
    </source>
</evidence>
<keyword evidence="3" id="KW-1185">Reference proteome</keyword>
<protein>
    <submittedName>
        <fullName evidence="2">Uncharacterized protein</fullName>
    </submittedName>
</protein>
<comment type="caution">
    <text evidence="2">The sequence shown here is derived from an EMBL/GenBank/DDBJ whole genome shotgun (WGS) entry which is preliminary data.</text>
</comment>
<accession>A0A5C5FY00</accession>
<gene>
    <name evidence="2" type="ORF">DMC30DRAFT_223569</name>
</gene>
<feature type="compositionally biased region" description="Basic and acidic residues" evidence="1">
    <location>
        <begin position="195"/>
        <end position="208"/>
    </location>
</feature>
<sequence length="321" mass="36528">MSTNQHPADGSSPAAARIEEIKHELTTVSKQLQTWKNTESEARKHMLNGHVLHELQEAKVHLADEFLECALRNDKDGQKAIFSKALEADKKERDFKETHGLASLEKRYDKLTLRLVEAQGKTEALQIREPSSLLDALCRTGPPGGRPTRLTRVFPVPLVPSRRGRPADRAPARHPRQSASHSYADHHPQVGRRRAQVDKTKSRDDRSASKGLMRQAEALVFLYCLSQTGEAYYKAREHLKPYARFLLEKHPEVFATSEVAYVRRLGGVHDDPVDHLPVPVVPELEALDLDLQRKRVERSIGHLSLRQRDIYFGRRGGYSRW</sequence>
<evidence type="ECO:0000256" key="1">
    <source>
        <dbReference type="SAM" id="MobiDB-lite"/>
    </source>
</evidence>
<dbReference type="AlphaFoldDB" id="A0A5C5FY00"/>
<dbReference type="Proteomes" id="UP000311382">
    <property type="component" value="Unassembled WGS sequence"/>
</dbReference>
<evidence type="ECO:0000313" key="3">
    <source>
        <dbReference type="Proteomes" id="UP000311382"/>
    </source>
</evidence>
<reference evidence="2 3" key="1">
    <citation type="submission" date="2019-03" db="EMBL/GenBank/DDBJ databases">
        <title>Rhodosporidium diobovatum UCD-FST 08-225 genome sequencing, assembly, and annotation.</title>
        <authorList>
            <person name="Fakankun I.U."/>
            <person name="Fristensky B."/>
            <person name="Levin D.B."/>
        </authorList>
    </citation>
    <scope>NUCLEOTIDE SEQUENCE [LARGE SCALE GENOMIC DNA]</scope>
    <source>
        <strain evidence="2 3">UCD-FST 08-225</strain>
    </source>
</reference>